<evidence type="ECO:0000313" key="2">
    <source>
        <dbReference type="EMBL" id="CAI9270550.1"/>
    </source>
</evidence>
<reference evidence="2" key="1">
    <citation type="submission" date="2023-04" db="EMBL/GenBank/DDBJ databases">
        <authorList>
            <person name="Vijverberg K."/>
            <person name="Xiong W."/>
            <person name="Schranz E."/>
        </authorList>
    </citation>
    <scope>NUCLEOTIDE SEQUENCE</scope>
</reference>
<dbReference type="AlphaFoldDB" id="A0AA35VQ02"/>
<dbReference type="EMBL" id="OX465078">
    <property type="protein sequence ID" value="CAI9270550.1"/>
    <property type="molecule type" value="Genomic_DNA"/>
</dbReference>
<sequence length="124" mass="13716">MSQGNRSLHFPCQQASLAVDASIKECQEATAKVDKLVSKAHIFLDSLKAAAAKNAQTLNASVENLQRSLQCERSNHEAARQAIKQANETLHANVNDRLTQLEAELAVENHIMDELDRRTAQLKL</sequence>
<keyword evidence="1" id="KW-0175">Coiled coil</keyword>
<dbReference type="Proteomes" id="UP001177003">
    <property type="component" value="Chromosome 2"/>
</dbReference>
<evidence type="ECO:0000256" key="1">
    <source>
        <dbReference type="SAM" id="Coils"/>
    </source>
</evidence>
<keyword evidence="3" id="KW-1185">Reference proteome</keyword>
<proteinExistence type="predicted"/>
<organism evidence="2 3">
    <name type="scientific">Lactuca saligna</name>
    <name type="common">Willowleaf lettuce</name>
    <dbReference type="NCBI Taxonomy" id="75948"/>
    <lineage>
        <taxon>Eukaryota</taxon>
        <taxon>Viridiplantae</taxon>
        <taxon>Streptophyta</taxon>
        <taxon>Embryophyta</taxon>
        <taxon>Tracheophyta</taxon>
        <taxon>Spermatophyta</taxon>
        <taxon>Magnoliopsida</taxon>
        <taxon>eudicotyledons</taxon>
        <taxon>Gunneridae</taxon>
        <taxon>Pentapetalae</taxon>
        <taxon>asterids</taxon>
        <taxon>campanulids</taxon>
        <taxon>Asterales</taxon>
        <taxon>Asteraceae</taxon>
        <taxon>Cichorioideae</taxon>
        <taxon>Cichorieae</taxon>
        <taxon>Lactucinae</taxon>
        <taxon>Lactuca</taxon>
    </lineage>
</organism>
<name>A0AA35VQ02_LACSI</name>
<accession>A0AA35VQ02</accession>
<protein>
    <submittedName>
        <fullName evidence="2">Uncharacterized protein</fullName>
    </submittedName>
</protein>
<evidence type="ECO:0000313" key="3">
    <source>
        <dbReference type="Proteomes" id="UP001177003"/>
    </source>
</evidence>
<gene>
    <name evidence="2" type="ORF">LSALG_LOCUS10853</name>
</gene>
<feature type="coiled-coil region" evidence="1">
    <location>
        <begin position="48"/>
        <end position="118"/>
    </location>
</feature>